<dbReference type="SUPFAM" id="SSF52058">
    <property type="entry name" value="L domain-like"/>
    <property type="match status" value="1"/>
</dbReference>
<keyword evidence="7" id="KW-1185">Reference proteome</keyword>
<evidence type="ECO:0000256" key="2">
    <source>
        <dbReference type="ARBA" id="ARBA00022679"/>
    </source>
</evidence>
<dbReference type="CDD" id="cd00071">
    <property type="entry name" value="GMPK"/>
    <property type="match status" value="1"/>
</dbReference>
<dbReference type="SUPFAM" id="SSF52540">
    <property type="entry name" value="P-loop containing nucleoside triphosphate hydrolases"/>
    <property type="match status" value="1"/>
</dbReference>
<protein>
    <submittedName>
        <fullName evidence="6">Leucine rich repeats and guanylate kinase domain containing</fullName>
    </submittedName>
</protein>
<dbReference type="OMA" id="CNQISEM"/>
<dbReference type="Gene3D" id="3.40.50.300">
    <property type="entry name" value="P-loop containing nucleotide triphosphate hydrolases"/>
    <property type="match status" value="1"/>
</dbReference>
<evidence type="ECO:0000256" key="4">
    <source>
        <dbReference type="SAM" id="MobiDB-lite"/>
    </source>
</evidence>
<reference evidence="6" key="2">
    <citation type="submission" date="2025-09" db="UniProtKB">
        <authorList>
            <consortium name="Ensembl"/>
        </authorList>
    </citation>
    <scope>IDENTIFICATION</scope>
</reference>
<dbReference type="Pfam" id="PF13516">
    <property type="entry name" value="LRR_6"/>
    <property type="match status" value="1"/>
</dbReference>
<keyword evidence="1" id="KW-0433">Leucine-rich repeat</keyword>
<dbReference type="GeneTree" id="ENSGT00940000157992"/>
<name>A0A3Q2XHD2_HIPCM</name>
<dbReference type="AlphaFoldDB" id="A0A3Q2XHD2"/>
<dbReference type="GO" id="GO:0004385">
    <property type="term" value="F:GMP kinase activity"/>
    <property type="evidence" value="ECO:0007669"/>
    <property type="project" value="TreeGrafter"/>
</dbReference>
<dbReference type="Ensembl" id="ENSHCOT00000009200.1">
    <property type="protein sequence ID" value="ENSHCOP00000003162.1"/>
    <property type="gene ID" value="ENSHCOG00000004455.1"/>
</dbReference>
<dbReference type="InterPro" id="IPR027417">
    <property type="entry name" value="P-loop_NTPase"/>
</dbReference>
<sequence length="545" mass="61837">MESNSVTAFIGMYSLSSAKNDEQYNSLLSSCDCLLLYYLHIVLDISVLSNYVHLQKLELSNNRITDLSCVSHMPFLVILDVSHNEISDFFGFDPPKNLKEVNFSYNILTQMKDMSAYEALVKLELDHNRLKRIHGLEKCCKLTYLSVAHNTITSICSLDDVPLKDLNLDNNNRGNHLTSTEGLENLKRIHTLDLSVNRISSLAGLNNLHLLGSINLERNQKYLLFLIQHLTLLDQEKVTIEEKVLSINKYDPPLDVVAARDHMTQLMYQLMQPQHLYDTTLPSADAPYPMLVLTGPQGCGKREMAHRLCEDFEDFFAYGSVHTTREPYFGEVNGSDYHFVSEEEFELLGAFLQTVQYGGHKYGLSRDAIEDVAREGLACCVQMELEGVLSLKKSIFEPRYILLIPTIAENYKAMLRSRNLYTDAQIEAALSRIELYDNFNRERPGFFNNVIRCGTPNPELFRREPFSHHNLISISFLIMVALFIGDKQPHQAPAGITPLSDRRPGSGIKPVLPPIPPERKTPQVGSPLPSLSRRHRRHVQASTQG</sequence>
<dbReference type="PROSITE" id="PS50052">
    <property type="entry name" value="GUANYLATE_KINASE_2"/>
    <property type="match status" value="1"/>
</dbReference>
<keyword evidence="2" id="KW-0808">Transferase</keyword>
<dbReference type="InterPro" id="IPR008145">
    <property type="entry name" value="GK/Ca_channel_bsu"/>
</dbReference>
<organism evidence="6 7">
    <name type="scientific">Hippocampus comes</name>
    <name type="common">Tiger tail seahorse</name>
    <dbReference type="NCBI Taxonomy" id="109280"/>
    <lineage>
        <taxon>Eukaryota</taxon>
        <taxon>Metazoa</taxon>
        <taxon>Chordata</taxon>
        <taxon>Craniata</taxon>
        <taxon>Vertebrata</taxon>
        <taxon>Euteleostomi</taxon>
        <taxon>Actinopterygii</taxon>
        <taxon>Neopterygii</taxon>
        <taxon>Teleostei</taxon>
        <taxon>Neoteleostei</taxon>
        <taxon>Acanthomorphata</taxon>
        <taxon>Syngnathiaria</taxon>
        <taxon>Syngnathiformes</taxon>
        <taxon>Syngnathoidei</taxon>
        <taxon>Syngnathidae</taxon>
        <taxon>Hippocampus</taxon>
    </lineage>
</organism>
<feature type="region of interest" description="Disordered" evidence="4">
    <location>
        <begin position="493"/>
        <end position="545"/>
    </location>
</feature>
<feature type="domain" description="Guanylate kinase-like" evidence="5">
    <location>
        <begin position="288"/>
        <end position="473"/>
    </location>
</feature>
<evidence type="ECO:0000259" key="5">
    <source>
        <dbReference type="PROSITE" id="PS50052"/>
    </source>
</evidence>
<evidence type="ECO:0000256" key="1">
    <source>
        <dbReference type="ARBA" id="ARBA00022614"/>
    </source>
</evidence>
<dbReference type="InterPro" id="IPR008144">
    <property type="entry name" value="Guanylate_kin-like_dom"/>
</dbReference>
<keyword evidence="3" id="KW-0677">Repeat</keyword>
<dbReference type="PANTHER" id="PTHR23117:SF18">
    <property type="entry name" value="LEUCINE-RICH REPEAT AND GUANYLATE KINASE DOMAIN-CONTAINING PROTEIN"/>
    <property type="match status" value="1"/>
</dbReference>
<proteinExistence type="predicted"/>
<dbReference type="FunFam" id="3.40.50.300:FF:000828">
    <property type="entry name" value="leucine-rich repeat and guanylate kinase domain-containing protein-like"/>
    <property type="match status" value="1"/>
</dbReference>
<dbReference type="PROSITE" id="PS51450">
    <property type="entry name" value="LRR"/>
    <property type="match status" value="4"/>
</dbReference>
<accession>A0A3Q2XHD2</accession>
<dbReference type="Pfam" id="PF00625">
    <property type="entry name" value="Guanylate_kin"/>
    <property type="match status" value="1"/>
</dbReference>
<dbReference type="PANTHER" id="PTHR23117">
    <property type="entry name" value="GUANYLATE KINASE-RELATED"/>
    <property type="match status" value="1"/>
</dbReference>
<dbReference type="InterPro" id="IPR032675">
    <property type="entry name" value="LRR_dom_sf"/>
</dbReference>
<dbReference type="SMART" id="SM00072">
    <property type="entry name" value="GuKc"/>
    <property type="match status" value="1"/>
</dbReference>
<reference evidence="6" key="1">
    <citation type="submission" date="2025-08" db="UniProtKB">
        <authorList>
            <consortium name="Ensembl"/>
        </authorList>
    </citation>
    <scope>IDENTIFICATION</scope>
</reference>
<dbReference type="Proteomes" id="UP000264820">
    <property type="component" value="Unplaced"/>
</dbReference>
<dbReference type="GO" id="GO:0005829">
    <property type="term" value="C:cytosol"/>
    <property type="evidence" value="ECO:0007669"/>
    <property type="project" value="TreeGrafter"/>
</dbReference>
<dbReference type="Gene3D" id="3.80.10.10">
    <property type="entry name" value="Ribonuclease Inhibitor"/>
    <property type="match status" value="2"/>
</dbReference>
<evidence type="ECO:0000313" key="7">
    <source>
        <dbReference type="Proteomes" id="UP000264820"/>
    </source>
</evidence>
<dbReference type="STRING" id="109280.ENSHCOP00000003162"/>
<evidence type="ECO:0000313" key="6">
    <source>
        <dbReference type="Ensembl" id="ENSHCOP00000003162.1"/>
    </source>
</evidence>
<dbReference type="InterPro" id="IPR001611">
    <property type="entry name" value="Leu-rich_rpt"/>
</dbReference>
<dbReference type="SMART" id="SM00365">
    <property type="entry name" value="LRR_SD22"/>
    <property type="match status" value="5"/>
</dbReference>
<dbReference type="Pfam" id="PF12799">
    <property type="entry name" value="LRR_4"/>
    <property type="match status" value="1"/>
</dbReference>
<evidence type="ECO:0000256" key="3">
    <source>
        <dbReference type="ARBA" id="ARBA00022737"/>
    </source>
</evidence>
<dbReference type="InterPro" id="IPR025875">
    <property type="entry name" value="Leu-rich_rpt_4"/>
</dbReference>